<dbReference type="SUPFAM" id="SSF53756">
    <property type="entry name" value="UDP-Glycosyltransferase/glycogen phosphorylase"/>
    <property type="match status" value="1"/>
</dbReference>
<organism evidence="5 6">
    <name type="scientific">Candidatus Kaiserbacteria bacterium RIFCSPHIGHO2_02_FULL_55_20</name>
    <dbReference type="NCBI Taxonomy" id="1798497"/>
    <lineage>
        <taxon>Bacteria</taxon>
        <taxon>Candidatus Kaiseribacteriota</taxon>
    </lineage>
</organism>
<evidence type="ECO:0000259" key="1">
    <source>
        <dbReference type="Pfam" id="PF00534"/>
    </source>
</evidence>
<evidence type="ECO:0000259" key="4">
    <source>
        <dbReference type="Pfam" id="PF13579"/>
    </source>
</evidence>
<feature type="domain" description="Glycosyltransferase subfamily 4-like N-terminal" evidence="4">
    <location>
        <begin position="27"/>
        <end position="164"/>
    </location>
</feature>
<dbReference type="AlphaFoldDB" id="A0A1F6DYP4"/>
<dbReference type="Gene3D" id="3.40.50.2000">
    <property type="entry name" value="Glycogen Phosphorylase B"/>
    <property type="match status" value="2"/>
</dbReference>
<dbReference type="Pfam" id="PF03721">
    <property type="entry name" value="UDPG_MGDP_dh_N"/>
    <property type="match status" value="1"/>
</dbReference>
<dbReference type="Gene3D" id="3.40.50.720">
    <property type="entry name" value="NAD(P)-binding Rossmann-like Domain"/>
    <property type="match status" value="1"/>
</dbReference>
<dbReference type="GO" id="GO:0016757">
    <property type="term" value="F:glycosyltransferase activity"/>
    <property type="evidence" value="ECO:0007669"/>
    <property type="project" value="InterPro"/>
</dbReference>
<dbReference type="InterPro" id="IPR014026">
    <property type="entry name" value="UDP-Glc/GDP-Man_DH_dimer"/>
</dbReference>
<dbReference type="InterPro" id="IPR013328">
    <property type="entry name" value="6PGD_dom2"/>
</dbReference>
<feature type="domain" description="Glycosyl transferase family 1" evidence="1">
    <location>
        <begin position="185"/>
        <end position="298"/>
    </location>
</feature>
<sequence>MRVLVLSTDWNAFNESSAVAKRLQMQARTVERMDVLVPHGPLQLVQISGNASVRGFGLGRVLGSLRTIAAGWRLQRPDVVSAQDPFLTGLVGFIIAWMRGSKLHLQVHTDLFDPYFGGLSLGNRLKVLLARFLLSRADSVRVVSKRIADSLAARGIKAPVTVLPVFVDLDNLKKAEPLDRRSRYPHFKKLVLVVARLEKEKNVAASIRAFAEITKADAAAGLVVVGSGSQRVPLENLVNELGITDKVVFEGAQDPFPFYKVADLVLVTSEYEGFGMVIVEALAAGCPVVSYDIGLAREAGAIIAAPADLPRVATAVLSEGKRGKLTLNFPNEAEYRELWFADISLSVSGVEARAGEKKSTGERPTVGYVGQGFIGKNYADELESRDFKVVRYSLEEPYRKNKDKIKDCDIVFIAVPTPTTPDGFSDAIVRQAVGLVGEGKAAVIKSTMLPGMTEKIQKEFPKQVVMHSPEFLREATAAYDAAHPDRNIVGICTDTPQVRALGQKVISILPPAPFELVCSAVEAEFIKYAGNNWLYIKVVYINILYDLVRKLGGNYEHVRDAFAADPRMGRSHLDPIHASGHGGPPGRGAGGHCFIKDFAAFRAMYENVFPEDTAGVEALKGMEQKNVKLLRDAHKDLDLLEGVYGKNSEMK</sequence>
<dbReference type="InterPro" id="IPR001296">
    <property type="entry name" value="Glyco_trans_1"/>
</dbReference>
<dbReference type="Proteomes" id="UP000177652">
    <property type="component" value="Unassembled WGS sequence"/>
</dbReference>
<feature type="domain" description="UDP-glucose/GDP-mannose dehydrogenase N-terminal" evidence="3">
    <location>
        <begin position="401"/>
        <end position="492"/>
    </location>
</feature>
<protein>
    <recommendedName>
        <fullName evidence="7">UDP-glucose/GDP-mannose dehydrogenase C-terminal domain-containing protein</fullName>
    </recommendedName>
</protein>
<dbReference type="Pfam" id="PF00534">
    <property type="entry name" value="Glycos_transf_1"/>
    <property type="match status" value="1"/>
</dbReference>
<dbReference type="InterPro" id="IPR036291">
    <property type="entry name" value="NAD(P)-bd_dom_sf"/>
</dbReference>
<accession>A0A1F6DYP4</accession>
<dbReference type="PANTHER" id="PTHR45947">
    <property type="entry name" value="SULFOQUINOVOSYL TRANSFERASE SQD2"/>
    <property type="match status" value="1"/>
</dbReference>
<dbReference type="InterPro" id="IPR001732">
    <property type="entry name" value="UDP-Glc/GDP-Man_DH_N"/>
</dbReference>
<feature type="domain" description="UDP-glucose/GDP-mannose dehydrogenase dimerisation" evidence="2">
    <location>
        <begin position="522"/>
        <end position="607"/>
    </location>
</feature>
<dbReference type="Gene3D" id="1.10.1040.10">
    <property type="entry name" value="N-(1-d-carboxylethyl)-l-norvaline Dehydrogenase, domain 2"/>
    <property type="match status" value="1"/>
</dbReference>
<comment type="caution">
    <text evidence="5">The sequence shown here is derived from an EMBL/GenBank/DDBJ whole genome shotgun (WGS) entry which is preliminary data.</text>
</comment>
<evidence type="ECO:0000259" key="2">
    <source>
        <dbReference type="Pfam" id="PF00984"/>
    </source>
</evidence>
<dbReference type="GO" id="GO:0016616">
    <property type="term" value="F:oxidoreductase activity, acting on the CH-OH group of donors, NAD or NADP as acceptor"/>
    <property type="evidence" value="ECO:0007669"/>
    <property type="project" value="InterPro"/>
</dbReference>
<dbReference type="GO" id="GO:0051287">
    <property type="term" value="F:NAD binding"/>
    <property type="evidence" value="ECO:0007669"/>
    <property type="project" value="InterPro"/>
</dbReference>
<dbReference type="PANTHER" id="PTHR45947:SF3">
    <property type="entry name" value="SULFOQUINOVOSYL TRANSFERASE SQD2"/>
    <property type="match status" value="1"/>
</dbReference>
<reference evidence="5 6" key="1">
    <citation type="journal article" date="2016" name="Nat. Commun.">
        <title>Thousands of microbial genomes shed light on interconnected biogeochemical processes in an aquifer system.</title>
        <authorList>
            <person name="Anantharaman K."/>
            <person name="Brown C.T."/>
            <person name="Hug L.A."/>
            <person name="Sharon I."/>
            <person name="Castelle C.J."/>
            <person name="Probst A.J."/>
            <person name="Thomas B.C."/>
            <person name="Singh A."/>
            <person name="Wilkins M.J."/>
            <person name="Karaoz U."/>
            <person name="Brodie E.L."/>
            <person name="Williams K.H."/>
            <person name="Hubbard S.S."/>
            <person name="Banfield J.F."/>
        </authorList>
    </citation>
    <scope>NUCLEOTIDE SEQUENCE [LARGE SCALE GENOMIC DNA]</scope>
</reference>
<dbReference type="InterPro" id="IPR008927">
    <property type="entry name" value="6-PGluconate_DH-like_C_sf"/>
</dbReference>
<evidence type="ECO:0000259" key="3">
    <source>
        <dbReference type="Pfam" id="PF03721"/>
    </source>
</evidence>
<evidence type="ECO:0008006" key="7">
    <source>
        <dbReference type="Google" id="ProtNLM"/>
    </source>
</evidence>
<dbReference type="Pfam" id="PF13579">
    <property type="entry name" value="Glyco_trans_4_4"/>
    <property type="match status" value="1"/>
</dbReference>
<evidence type="ECO:0000313" key="6">
    <source>
        <dbReference type="Proteomes" id="UP000177652"/>
    </source>
</evidence>
<dbReference type="SUPFAM" id="SSF51735">
    <property type="entry name" value="NAD(P)-binding Rossmann-fold domains"/>
    <property type="match status" value="1"/>
</dbReference>
<dbReference type="STRING" id="1798497.A3D71_00515"/>
<evidence type="ECO:0000313" key="5">
    <source>
        <dbReference type="EMBL" id="OGG66518.1"/>
    </source>
</evidence>
<dbReference type="SUPFAM" id="SSF48179">
    <property type="entry name" value="6-phosphogluconate dehydrogenase C-terminal domain-like"/>
    <property type="match status" value="1"/>
</dbReference>
<dbReference type="InterPro" id="IPR028098">
    <property type="entry name" value="Glyco_trans_4-like_N"/>
</dbReference>
<dbReference type="CDD" id="cd03811">
    <property type="entry name" value="GT4_GT28_WabH-like"/>
    <property type="match status" value="1"/>
</dbReference>
<gene>
    <name evidence="5" type="ORF">A3D71_00515</name>
</gene>
<name>A0A1F6DYP4_9BACT</name>
<dbReference type="Pfam" id="PF00984">
    <property type="entry name" value="UDPG_MGDP_dh"/>
    <property type="match status" value="1"/>
</dbReference>
<dbReference type="EMBL" id="MFLK01000004">
    <property type="protein sequence ID" value="OGG66518.1"/>
    <property type="molecule type" value="Genomic_DNA"/>
</dbReference>
<proteinExistence type="predicted"/>
<dbReference type="InterPro" id="IPR050194">
    <property type="entry name" value="Glycosyltransferase_grp1"/>
</dbReference>